<dbReference type="eggNOG" id="KOG1045">
    <property type="taxonomic scope" value="Eukaryota"/>
</dbReference>
<evidence type="ECO:0000256" key="3">
    <source>
        <dbReference type="ARBA" id="ARBA00021330"/>
    </source>
</evidence>
<dbReference type="GO" id="GO:0046872">
    <property type="term" value="F:metal ion binding"/>
    <property type="evidence" value="ECO:0007669"/>
    <property type="project" value="UniProtKB-KW"/>
</dbReference>
<evidence type="ECO:0000256" key="6">
    <source>
        <dbReference type="ARBA" id="ARBA00022691"/>
    </source>
</evidence>
<sequence>MESSVQRRANVYTRVPGAENVGYCTQIGIFQKNGGKATPLCGSEQLDQHVYKAVFTASYPSLQQERFLRLVLVNEVSRQVESLRVRYLRKLKEREDGELGTKPKDAGCSQAHIPCFGPVFSEVEKARIKTSPKPFCIGDKFFVPLQRLLAYPKLSRLCADEEMMRSVIADAVGLSSDGSAVMVDLHDYFDYLFDF</sequence>
<dbReference type="EC" id="2.1.1.386" evidence="12"/>
<dbReference type="InterPro" id="IPR026610">
    <property type="entry name" value="Hen1"/>
</dbReference>
<evidence type="ECO:0000256" key="8">
    <source>
        <dbReference type="ARBA" id="ARBA00022842"/>
    </source>
</evidence>
<keyword evidence="4 14" id="KW-0489">Methyltransferase</keyword>
<evidence type="ECO:0000256" key="10">
    <source>
        <dbReference type="ARBA" id="ARBA00023158"/>
    </source>
</evidence>
<dbReference type="PANTHER" id="PTHR21404:SF3">
    <property type="entry name" value="SMALL RNA 2'-O-METHYLTRANSFERASE"/>
    <property type="match status" value="1"/>
</dbReference>
<dbReference type="Gene3D" id="3.40.50.150">
    <property type="entry name" value="Vaccinia Virus protein VP39"/>
    <property type="match status" value="1"/>
</dbReference>
<evidence type="ECO:0000256" key="9">
    <source>
        <dbReference type="ARBA" id="ARBA00022884"/>
    </source>
</evidence>
<name>L9KVW4_TUPCH</name>
<reference evidence="15" key="2">
    <citation type="journal article" date="2013" name="Nat. Commun.">
        <title>Genome of the Chinese tree shrew.</title>
        <authorList>
            <person name="Fan Y."/>
            <person name="Huang Z.Y."/>
            <person name="Cao C.C."/>
            <person name="Chen C.S."/>
            <person name="Chen Y.X."/>
            <person name="Fan D.D."/>
            <person name="He J."/>
            <person name="Hou H.L."/>
            <person name="Hu L."/>
            <person name="Hu X.T."/>
            <person name="Jiang X.T."/>
            <person name="Lai R."/>
            <person name="Lang Y.S."/>
            <person name="Liang B."/>
            <person name="Liao S.G."/>
            <person name="Mu D."/>
            <person name="Ma Y.Y."/>
            <person name="Niu Y.Y."/>
            <person name="Sun X.Q."/>
            <person name="Xia J.Q."/>
            <person name="Xiao J."/>
            <person name="Xiong Z.Q."/>
            <person name="Xu L."/>
            <person name="Yang L."/>
            <person name="Zhang Y."/>
            <person name="Zhao W."/>
            <person name="Zhao X.D."/>
            <person name="Zheng Y.T."/>
            <person name="Zhou J.M."/>
            <person name="Zhu Y.B."/>
            <person name="Zhang G.J."/>
            <person name="Wang J."/>
            <person name="Yao Y.G."/>
        </authorList>
    </citation>
    <scope>NUCLEOTIDE SEQUENCE [LARGE SCALE GENOMIC DNA]</scope>
</reference>
<dbReference type="STRING" id="246437.L9KVW4"/>
<dbReference type="Proteomes" id="UP000011518">
    <property type="component" value="Unassembled WGS sequence"/>
</dbReference>
<organism evidence="14 15">
    <name type="scientific">Tupaia chinensis</name>
    <name type="common">Chinese tree shrew</name>
    <name type="synonym">Tupaia belangeri chinensis</name>
    <dbReference type="NCBI Taxonomy" id="246437"/>
    <lineage>
        <taxon>Eukaryota</taxon>
        <taxon>Metazoa</taxon>
        <taxon>Chordata</taxon>
        <taxon>Craniata</taxon>
        <taxon>Vertebrata</taxon>
        <taxon>Euteleostomi</taxon>
        <taxon>Mammalia</taxon>
        <taxon>Eutheria</taxon>
        <taxon>Euarchontoglires</taxon>
        <taxon>Scandentia</taxon>
        <taxon>Tupaiidae</taxon>
        <taxon>Tupaia</taxon>
    </lineage>
</organism>
<dbReference type="GO" id="GO:0001510">
    <property type="term" value="P:RNA methylation"/>
    <property type="evidence" value="ECO:0007669"/>
    <property type="project" value="InterPro"/>
</dbReference>
<keyword evidence="5 14" id="KW-0808">Transferase</keyword>
<reference evidence="15" key="1">
    <citation type="submission" date="2012-07" db="EMBL/GenBank/DDBJ databases">
        <title>Genome of the Chinese tree shrew, a rising model animal genetically related to primates.</title>
        <authorList>
            <person name="Zhang G."/>
            <person name="Fan Y."/>
            <person name="Yao Y."/>
            <person name="Huang Z."/>
        </authorList>
    </citation>
    <scope>NUCLEOTIDE SEQUENCE [LARGE SCALE GENOMIC DNA]</scope>
</reference>
<evidence type="ECO:0000313" key="14">
    <source>
        <dbReference type="EMBL" id="ELW65327.1"/>
    </source>
</evidence>
<protein>
    <recommendedName>
        <fullName evidence="3">Small RNA 2'-O-methyltransferase</fullName>
        <ecNumber evidence="12">2.1.1.386</ecNumber>
    </recommendedName>
    <alternativeName>
        <fullName evidence="11">HEN1 methyltransferase homolog 1</fullName>
    </alternativeName>
</protein>
<dbReference type="EMBL" id="KB320697">
    <property type="protein sequence ID" value="ELW65327.1"/>
    <property type="molecule type" value="Genomic_DNA"/>
</dbReference>
<dbReference type="PANTHER" id="PTHR21404">
    <property type="entry name" value="HEN1"/>
    <property type="match status" value="1"/>
</dbReference>
<dbReference type="GO" id="GO:0003723">
    <property type="term" value="F:RNA binding"/>
    <property type="evidence" value="ECO:0007669"/>
    <property type="project" value="UniProtKB-KW"/>
</dbReference>
<comment type="similarity">
    <text evidence="2">Belongs to the methyltransferase superfamily. HEN1 family.</text>
</comment>
<dbReference type="GO" id="GO:0090486">
    <property type="term" value="F:small RNA 2'-O-methyltransferase activity"/>
    <property type="evidence" value="ECO:0007669"/>
    <property type="project" value="UniProtKB-EC"/>
</dbReference>
<dbReference type="GO" id="GO:0005737">
    <property type="term" value="C:cytoplasm"/>
    <property type="evidence" value="ECO:0007669"/>
    <property type="project" value="TreeGrafter"/>
</dbReference>
<evidence type="ECO:0000256" key="12">
    <source>
        <dbReference type="ARBA" id="ARBA00035025"/>
    </source>
</evidence>
<dbReference type="GO" id="GO:0030422">
    <property type="term" value="P:siRNA processing"/>
    <property type="evidence" value="ECO:0007669"/>
    <property type="project" value="TreeGrafter"/>
</dbReference>
<keyword evidence="6" id="KW-0949">S-adenosyl-L-methionine</keyword>
<evidence type="ECO:0000256" key="7">
    <source>
        <dbReference type="ARBA" id="ARBA00022723"/>
    </source>
</evidence>
<evidence type="ECO:0000256" key="11">
    <source>
        <dbReference type="ARBA" id="ARBA00029981"/>
    </source>
</evidence>
<evidence type="ECO:0000256" key="1">
    <source>
        <dbReference type="ARBA" id="ARBA00001946"/>
    </source>
</evidence>
<keyword evidence="8" id="KW-0460">Magnesium</keyword>
<proteinExistence type="inferred from homology"/>
<gene>
    <name evidence="14" type="ORF">TREES_T100013987</name>
</gene>
<keyword evidence="15" id="KW-1185">Reference proteome</keyword>
<keyword evidence="9" id="KW-0694">RNA-binding</keyword>
<keyword evidence="10" id="KW-0943">RNA-mediated gene silencing</keyword>
<dbReference type="GO" id="GO:0005634">
    <property type="term" value="C:nucleus"/>
    <property type="evidence" value="ECO:0007669"/>
    <property type="project" value="TreeGrafter"/>
</dbReference>
<evidence type="ECO:0000313" key="15">
    <source>
        <dbReference type="Proteomes" id="UP000011518"/>
    </source>
</evidence>
<dbReference type="InParanoid" id="L9KVW4"/>
<keyword evidence="7" id="KW-0479">Metal-binding</keyword>
<dbReference type="AlphaFoldDB" id="L9KVW4"/>
<evidence type="ECO:0000256" key="5">
    <source>
        <dbReference type="ARBA" id="ARBA00022679"/>
    </source>
</evidence>
<evidence type="ECO:0000256" key="13">
    <source>
        <dbReference type="ARBA" id="ARBA00048418"/>
    </source>
</evidence>
<dbReference type="InterPro" id="IPR029063">
    <property type="entry name" value="SAM-dependent_MTases_sf"/>
</dbReference>
<dbReference type="GO" id="GO:0034587">
    <property type="term" value="P:piRNA processing"/>
    <property type="evidence" value="ECO:0007669"/>
    <property type="project" value="TreeGrafter"/>
</dbReference>
<accession>L9KVW4</accession>
<comment type="catalytic activity">
    <reaction evidence="13">
        <text>small RNA 3'-end nucleotide + S-adenosyl-L-methionine = small RNA 3'-end 2'-O-methylnucleotide + S-adenosyl-L-homocysteine + H(+)</text>
        <dbReference type="Rhea" id="RHEA:37887"/>
        <dbReference type="Rhea" id="RHEA-COMP:10415"/>
        <dbReference type="Rhea" id="RHEA-COMP:10416"/>
        <dbReference type="ChEBI" id="CHEBI:15378"/>
        <dbReference type="ChEBI" id="CHEBI:57856"/>
        <dbReference type="ChEBI" id="CHEBI:59789"/>
        <dbReference type="ChEBI" id="CHEBI:74896"/>
        <dbReference type="ChEBI" id="CHEBI:74898"/>
        <dbReference type="EC" id="2.1.1.386"/>
    </reaction>
</comment>
<comment type="cofactor">
    <cofactor evidence="1">
        <name>Mg(2+)</name>
        <dbReference type="ChEBI" id="CHEBI:18420"/>
    </cofactor>
</comment>
<evidence type="ECO:0000256" key="2">
    <source>
        <dbReference type="ARBA" id="ARBA00009026"/>
    </source>
</evidence>
<evidence type="ECO:0000256" key="4">
    <source>
        <dbReference type="ARBA" id="ARBA00022603"/>
    </source>
</evidence>